<dbReference type="SMART" id="SM00338">
    <property type="entry name" value="BRLZ"/>
    <property type="match status" value="1"/>
</dbReference>
<dbReference type="OrthoDB" id="6022300at2759"/>
<dbReference type="PROSITE" id="PS50217">
    <property type="entry name" value="BZIP"/>
    <property type="match status" value="1"/>
</dbReference>
<name>A0A183VST9_TRIRE</name>
<dbReference type="SUPFAM" id="SSF57959">
    <property type="entry name" value="Leucine zipper domain"/>
    <property type="match status" value="1"/>
</dbReference>
<protein>
    <submittedName>
        <fullName evidence="9">BZIP domain-containing protein</fullName>
    </submittedName>
</protein>
<dbReference type="GO" id="GO:0001228">
    <property type="term" value="F:DNA-binding transcription activator activity, RNA polymerase II-specific"/>
    <property type="evidence" value="ECO:0007669"/>
    <property type="project" value="TreeGrafter"/>
</dbReference>
<feature type="compositionally biased region" description="Low complexity" evidence="7">
    <location>
        <begin position="162"/>
        <end position="175"/>
    </location>
</feature>
<dbReference type="GO" id="GO:0005634">
    <property type="term" value="C:nucleus"/>
    <property type="evidence" value="ECO:0007669"/>
    <property type="project" value="UniProtKB-SubCell"/>
</dbReference>
<feature type="region of interest" description="Disordered" evidence="7">
    <location>
        <begin position="134"/>
        <end position="192"/>
    </location>
</feature>
<evidence type="ECO:0000256" key="2">
    <source>
        <dbReference type="ARBA" id="ARBA00007163"/>
    </source>
</evidence>
<keyword evidence="6" id="KW-0539">Nucleus</keyword>
<feature type="compositionally biased region" description="Basic and acidic residues" evidence="7">
    <location>
        <begin position="182"/>
        <end position="192"/>
    </location>
</feature>
<keyword evidence="3" id="KW-0805">Transcription regulation</keyword>
<evidence type="ECO:0000256" key="7">
    <source>
        <dbReference type="SAM" id="MobiDB-lite"/>
    </source>
</evidence>
<evidence type="ECO:0000256" key="3">
    <source>
        <dbReference type="ARBA" id="ARBA00023015"/>
    </source>
</evidence>
<comment type="subcellular location">
    <subcellularLocation>
        <location evidence="1">Nucleus</location>
    </subcellularLocation>
</comment>
<evidence type="ECO:0000313" key="9">
    <source>
        <dbReference type="WBParaSite" id="TREG1_24010.1"/>
    </source>
</evidence>
<evidence type="ECO:0000313" key="8">
    <source>
        <dbReference type="Proteomes" id="UP000050795"/>
    </source>
</evidence>
<proteinExistence type="inferred from homology"/>
<dbReference type="WBParaSite" id="TREG1_24010.1">
    <property type="protein sequence ID" value="TREG1_24010.1"/>
    <property type="gene ID" value="TREG1_24010"/>
</dbReference>
<feature type="compositionally biased region" description="Basic residues" evidence="7">
    <location>
        <begin position="134"/>
        <end position="145"/>
    </location>
</feature>
<comment type="similarity">
    <text evidence="2">Belongs to the bZIP family.</text>
</comment>
<dbReference type="Pfam" id="PF07716">
    <property type="entry name" value="bZIP_2"/>
    <property type="match status" value="1"/>
</dbReference>
<dbReference type="PANTHER" id="PTHR13044">
    <property type="entry name" value="ACTIVATING TRANSCRIPTION FACTOR ATF 4/5"/>
    <property type="match status" value="1"/>
</dbReference>
<keyword evidence="8" id="KW-1185">Reference proteome</keyword>
<dbReference type="InterPro" id="IPR004827">
    <property type="entry name" value="bZIP"/>
</dbReference>
<evidence type="ECO:0000256" key="4">
    <source>
        <dbReference type="ARBA" id="ARBA00023125"/>
    </source>
</evidence>
<dbReference type="CDD" id="cd14695">
    <property type="entry name" value="bZIP_HLF"/>
    <property type="match status" value="1"/>
</dbReference>
<reference evidence="8" key="1">
    <citation type="submission" date="2022-06" db="EMBL/GenBank/DDBJ databases">
        <authorList>
            <person name="Berger JAMES D."/>
            <person name="Berger JAMES D."/>
        </authorList>
    </citation>
    <scope>NUCLEOTIDE SEQUENCE [LARGE SCALE GENOMIC DNA]</scope>
</reference>
<evidence type="ECO:0000256" key="5">
    <source>
        <dbReference type="ARBA" id="ARBA00023163"/>
    </source>
</evidence>
<sequence length="314" mass="34690">MEVPFTSDVFGNFHVREARQNNTQVVSFPVIHQAFPSSVYSSLQPVTNSVTTDFIKQKNASYDTNSTAQVVQPVSLCNFNQQQHIINSMAITPPVTYSAGACSQPGASQSYVCSVLPSTSAELEDYIDAQTLKRKTRGRSCKHGTKSSSSFDDKPVSLSTKDSQVSSSDCNSDCSAATGSSERAKTSNKDERYILRRLRNNLAAKRSRDNRKRREDTIALRAKYLEKSNLVLQTQILALKREVCLLRGIPFDPNYKVQVLNDNFASSNQATTQSSVLCEFPNDSSMLTFSPMTSSNHSLNSNTLYTPITEFSGN</sequence>
<keyword evidence="4" id="KW-0238">DNA-binding</keyword>
<dbReference type="PANTHER" id="PTHR13044:SF14">
    <property type="entry name" value="CRYPTOCEPHAL, ISOFORM A"/>
    <property type="match status" value="1"/>
</dbReference>
<dbReference type="AlphaFoldDB" id="A0A183VST9"/>
<dbReference type="InterPro" id="IPR046347">
    <property type="entry name" value="bZIP_sf"/>
</dbReference>
<reference evidence="9" key="2">
    <citation type="submission" date="2023-11" db="UniProtKB">
        <authorList>
            <consortium name="WormBaseParasite"/>
        </authorList>
    </citation>
    <scope>IDENTIFICATION</scope>
</reference>
<keyword evidence="5" id="KW-0804">Transcription</keyword>
<evidence type="ECO:0000256" key="6">
    <source>
        <dbReference type="ARBA" id="ARBA00023242"/>
    </source>
</evidence>
<organism evidence="8 9">
    <name type="scientific">Trichobilharzia regenti</name>
    <name type="common">Nasal bird schistosome</name>
    <dbReference type="NCBI Taxonomy" id="157069"/>
    <lineage>
        <taxon>Eukaryota</taxon>
        <taxon>Metazoa</taxon>
        <taxon>Spiralia</taxon>
        <taxon>Lophotrochozoa</taxon>
        <taxon>Platyhelminthes</taxon>
        <taxon>Trematoda</taxon>
        <taxon>Digenea</taxon>
        <taxon>Strigeidida</taxon>
        <taxon>Schistosomatoidea</taxon>
        <taxon>Schistosomatidae</taxon>
        <taxon>Trichobilharzia</taxon>
    </lineage>
</organism>
<dbReference type="Gene3D" id="1.20.5.170">
    <property type="match status" value="1"/>
</dbReference>
<accession>A0A183VST9</accession>
<dbReference type="Proteomes" id="UP000050795">
    <property type="component" value="Unassembled WGS sequence"/>
</dbReference>
<evidence type="ECO:0000256" key="1">
    <source>
        <dbReference type="ARBA" id="ARBA00004123"/>
    </source>
</evidence>
<dbReference type="GO" id="GO:0000977">
    <property type="term" value="F:RNA polymerase II transcription regulatory region sequence-specific DNA binding"/>
    <property type="evidence" value="ECO:0007669"/>
    <property type="project" value="TreeGrafter"/>
</dbReference>